<proteinExistence type="predicted"/>
<comment type="caution">
    <text evidence="2">The sequence shown here is derived from an EMBL/GenBank/DDBJ whole genome shotgun (WGS) entry which is preliminary data.</text>
</comment>
<protein>
    <recommendedName>
        <fullName evidence="1">TssC1 N-terminal domain-containing protein</fullName>
    </recommendedName>
</protein>
<keyword evidence="3" id="KW-1185">Reference proteome</keyword>
<dbReference type="InterPro" id="IPR044031">
    <property type="entry name" value="TssC1_N"/>
</dbReference>
<feature type="domain" description="TssC1 N-terminal" evidence="1">
    <location>
        <begin position="192"/>
        <end position="474"/>
    </location>
</feature>
<evidence type="ECO:0000313" key="2">
    <source>
        <dbReference type="EMBL" id="OSQ52479.1"/>
    </source>
</evidence>
<evidence type="ECO:0000259" key="1">
    <source>
        <dbReference type="Pfam" id="PF05943"/>
    </source>
</evidence>
<name>A0A1X4NP78_9RHOB</name>
<accession>A0A1X4NP78</accession>
<dbReference type="STRING" id="1123756.MGEO_03605"/>
<dbReference type="PANTHER" id="PTHR35565:SF1">
    <property type="entry name" value="TYPE VI SECRETION SYSTEM CONTRACTILE SHEATH LARGE SUBUNIT"/>
    <property type="match status" value="1"/>
</dbReference>
<dbReference type="Pfam" id="PF05943">
    <property type="entry name" value="VipB"/>
    <property type="match status" value="1"/>
</dbReference>
<gene>
    <name evidence="2" type="ORF">MGEO_03605</name>
</gene>
<reference evidence="2 3" key="1">
    <citation type="submission" date="2014-03" db="EMBL/GenBank/DDBJ databases">
        <title>The draft genome sequence of Marivita geojedonensis KCTC 23882.</title>
        <authorList>
            <person name="Lai Q."/>
            <person name="Shao Z."/>
        </authorList>
    </citation>
    <scope>NUCLEOTIDE SEQUENCE [LARGE SCALE GENOMIC DNA]</scope>
    <source>
        <strain evidence="2 3">DPG-138</strain>
    </source>
</reference>
<evidence type="ECO:0000313" key="3">
    <source>
        <dbReference type="Proteomes" id="UP000193926"/>
    </source>
</evidence>
<dbReference type="EMBL" id="JFKC01000002">
    <property type="protein sequence ID" value="OSQ52479.1"/>
    <property type="molecule type" value="Genomic_DNA"/>
</dbReference>
<dbReference type="PANTHER" id="PTHR35565">
    <property type="entry name" value="CYTOPLASMIC PROTEIN-RELATED"/>
    <property type="match status" value="1"/>
</dbReference>
<dbReference type="InterPro" id="IPR010269">
    <property type="entry name" value="T6SS_TssC-like"/>
</dbReference>
<organism evidence="2 3">
    <name type="scientific">Marivita geojedonensis</name>
    <dbReference type="NCBI Taxonomy" id="1123756"/>
    <lineage>
        <taxon>Bacteria</taxon>
        <taxon>Pseudomonadati</taxon>
        <taxon>Pseudomonadota</taxon>
        <taxon>Alphaproteobacteria</taxon>
        <taxon>Rhodobacterales</taxon>
        <taxon>Roseobacteraceae</taxon>
        <taxon>Marivita</taxon>
    </lineage>
</organism>
<dbReference type="OrthoDB" id="9789942at2"/>
<dbReference type="Proteomes" id="UP000193926">
    <property type="component" value="Unassembled WGS sequence"/>
</dbReference>
<dbReference type="AlphaFoldDB" id="A0A1X4NP78"/>
<sequence length="496" mass="53355">MTNPLQFSMELGGPAEKKHASGRDPLRILLLSDLGSTCRSRSEHALEQRPMKTLDIDALDDLLATEAPTVDLSAGTFSPKEIDDFHADHVLTQFEIFQTLKDLRSRLKVPSMFDAAAAEVRALLKTGTPELSVSGDSATPDESDTDTLARLFGQSPEATAERAPQSGSSYLDTLLRDAVASHIVHEGPPEADHYIAAVDAAAAAHLRAILRDPGFQQLERAWRGVSLLASGIETDEDISIHLWNVSAMELIDALGPQDHPLDQTVLHRRIIDQRQDEPFTLIVPDLIFDPSPEHLRLLASLGAMAGRSGALVLAGIEPHMIGAPSWSTIANAPEALGEADTNWAALCSSPMGQHIVALGPRFLMRSPYGKRRDPVDAFFDFDEMPNPGTDPDAILWGSSALIATMLIAQCFDTGGWSAKLTNNLGYDDLPLVSYEADGEQMLLPCAEVLLADRVAEAILAAGPVPVVAVRNQNAVRLPWLQPISGTGSGTLGPFSL</sequence>
<dbReference type="RefSeq" id="WP_085635355.1">
    <property type="nucleotide sequence ID" value="NZ_JFKC01000002.1"/>
</dbReference>